<comment type="caution">
    <text evidence="2">The sequence shown here is derived from an EMBL/GenBank/DDBJ whole genome shotgun (WGS) entry which is preliminary data.</text>
</comment>
<evidence type="ECO:0000313" key="2">
    <source>
        <dbReference type="EMBL" id="GFS75732.1"/>
    </source>
</evidence>
<dbReference type="EMBL" id="BMAW01096651">
    <property type="protein sequence ID" value="GFS75732.1"/>
    <property type="molecule type" value="Genomic_DNA"/>
</dbReference>
<feature type="region of interest" description="Disordered" evidence="1">
    <location>
        <begin position="17"/>
        <end position="36"/>
    </location>
</feature>
<reference evidence="2" key="1">
    <citation type="submission" date="2020-08" db="EMBL/GenBank/DDBJ databases">
        <title>Multicomponent nature underlies the extraordinary mechanical properties of spider dragline silk.</title>
        <authorList>
            <person name="Kono N."/>
            <person name="Nakamura H."/>
            <person name="Mori M."/>
            <person name="Yoshida Y."/>
            <person name="Ohtoshi R."/>
            <person name="Malay A.D."/>
            <person name="Moran D.A.P."/>
            <person name="Tomita M."/>
            <person name="Numata K."/>
            <person name="Arakawa K."/>
        </authorList>
    </citation>
    <scope>NUCLEOTIDE SEQUENCE</scope>
</reference>
<organism evidence="2 3">
    <name type="scientific">Nephila pilipes</name>
    <name type="common">Giant wood spider</name>
    <name type="synonym">Nephila maculata</name>
    <dbReference type="NCBI Taxonomy" id="299642"/>
    <lineage>
        <taxon>Eukaryota</taxon>
        <taxon>Metazoa</taxon>
        <taxon>Ecdysozoa</taxon>
        <taxon>Arthropoda</taxon>
        <taxon>Chelicerata</taxon>
        <taxon>Arachnida</taxon>
        <taxon>Araneae</taxon>
        <taxon>Araneomorphae</taxon>
        <taxon>Entelegynae</taxon>
        <taxon>Araneoidea</taxon>
        <taxon>Nephilidae</taxon>
        <taxon>Nephila</taxon>
    </lineage>
</organism>
<evidence type="ECO:0000313" key="3">
    <source>
        <dbReference type="Proteomes" id="UP000887013"/>
    </source>
</evidence>
<dbReference type="Proteomes" id="UP000887013">
    <property type="component" value="Unassembled WGS sequence"/>
</dbReference>
<name>A0A8X6T5W6_NEPPI</name>
<keyword evidence="3" id="KW-1185">Reference proteome</keyword>
<protein>
    <submittedName>
        <fullName evidence="2">Uncharacterized protein</fullName>
    </submittedName>
</protein>
<gene>
    <name evidence="2" type="ORF">NPIL_67161</name>
</gene>
<accession>A0A8X6T5W6</accession>
<proteinExistence type="predicted"/>
<sequence>MTHSISAMDMIYDNHQEMEHSSNSRLTTPTPPDETHCRRRREIENTIRINTQLKEGYRVQLFIMKLDPDYDSENAEFTQVNLHHQRRILKTTRG</sequence>
<dbReference type="AlphaFoldDB" id="A0A8X6T5W6"/>
<evidence type="ECO:0000256" key="1">
    <source>
        <dbReference type="SAM" id="MobiDB-lite"/>
    </source>
</evidence>